<accession>A0ABY3SBV8</accession>
<dbReference type="RefSeq" id="WP_235117752.1">
    <property type="nucleotide sequence ID" value="NZ_CP090978.1"/>
</dbReference>
<name>A0ABY3SBV8_9BACL</name>
<dbReference type="EMBL" id="CP090978">
    <property type="protein sequence ID" value="UJF31406.1"/>
    <property type="molecule type" value="Genomic_DNA"/>
</dbReference>
<evidence type="ECO:0000313" key="1">
    <source>
        <dbReference type="EMBL" id="UJF31406.1"/>
    </source>
</evidence>
<proteinExistence type="predicted"/>
<organism evidence="1 2">
    <name type="scientific">Paenibacillus hexagrammi</name>
    <dbReference type="NCBI Taxonomy" id="2908839"/>
    <lineage>
        <taxon>Bacteria</taxon>
        <taxon>Bacillati</taxon>
        <taxon>Bacillota</taxon>
        <taxon>Bacilli</taxon>
        <taxon>Bacillales</taxon>
        <taxon>Paenibacillaceae</taxon>
        <taxon>Paenibacillus</taxon>
    </lineage>
</organism>
<gene>
    <name evidence="1" type="ORF">L0M14_16370</name>
</gene>
<dbReference type="Proteomes" id="UP001649230">
    <property type="component" value="Chromosome"/>
</dbReference>
<sequence>MKFNNLIKDSKEKLTTLETLAQGNYFRYLLQERGMRKNWTLIFVN</sequence>
<keyword evidence="2" id="KW-1185">Reference proteome</keyword>
<protein>
    <submittedName>
        <fullName evidence="1">Uncharacterized protein</fullName>
    </submittedName>
</protein>
<evidence type="ECO:0000313" key="2">
    <source>
        <dbReference type="Proteomes" id="UP001649230"/>
    </source>
</evidence>
<reference evidence="1 2" key="1">
    <citation type="journal article" date="2024" name="Int. J. Syst. Evol. Microbiol.">
        <title>Paenibacillus hexagrammi sp. nov., a novel bacterium isolated from the gut content of Hexagrammos agrammus.</title>
        <authorList>
            <person name="Jung H.K."/>
            <person name="Kim D.G."/>
            <person name="Zin H."/>
            <person name="Park J."/>
            <person name="Jung H."/>
            <person name="Kim Y.O."/>
            <person name="Kong H.J."/>
            <person name="Kim J.W."/>
            <person name="Kim Y.S."/>
        </authorList>
    </citation>
    <scope>NUCLEOTIDE SEQUENCE [LARGE SCALE GENOMIC DNA]</scope>
    <source>
        <strain evidence="1 2">YPD9-1</strain>
    </source>
</reference>